<evidence type="ECO:0000256" key="1">
    <source>
        <dbReference type="SAM" id="Phobius"/>
    </source>
</evidence>
<name>H1KP02_METEX</name>
<organism evidence="3 4">
    <name type="scientific">Methylorubrum extorquens DSM 13060</name>
    <dbReference type="NCBI Taxonomy" id="882800"/>
    <lineage>
        <taxon>Bacteria</taxon>
        <taxon>Pseudomonadati</taxon>
        <taxon>Pseudomonadota</taxon>
        <taxon>Alphaproteobacteria</taxon>
        <taxon>Hyphomicrobiales</taxon>
        <taxon>Methylobacteriaceae</taxon>
        <taxon>Methylorubrum</taxon>
    </lineage>
</organism>
<dbReference type="RefSeq" id="WP_003603382.1">
    <property type="nucleotide sequence ID" value="NZ_AGJK01000155.1"/>
</dbReference>
<keyword evidence="1" id="KW-0812">Transmembrane</keyword>
<dbReference type="EMBL" id="AGJK01000155">
    <property type="protein sequence ID" value="EHP90760.1"/>
    <property type="molecule type" value="Genomic_DNA"/>
</dbReference>
<evidence type="ECO:0000313" key="3">
    <source>
        <dbReference type="EMBL" id="EHP90760.1"/>
    </source>
</evidence>
<reference evidence="3 4" key="1">
    <citation type="submission" date="2011-09" db="EMBL/GenBank/DDBJ databases">
        <title>The draft genome of Methylobacterium extorquens DSM 13060.</title>
        <authorList>
            <consortium name="US DOE Joint Genome Institute (JGI-PGF)"/>
            <person name="Lucas S."/>
            <person name="Han J."/>
            <person name="Lapidus A."/>
            <person name="Cheng J.-F."/>
            <person name="Goodwin L."/>
            <person name="Pitluck S."/>
            <person name="Peters L."/>
            <person name="Land M.L."/>
            <person name="Hauser L."/>
            <person name="Koskimaki J."/>
            <person name="Halonen O."/>
            <person name="Pirttila A."/>
            <person name="Frank C."/>
            <person name="Woyke T.J."/>
        </authorList>
    </citation>
    <scope>NUCLEOTIDE SEQUENCE [LARGE SCALE GENOMIC DNA]</scope>
    <source>
        <strain evidence="3 4">DSM 13060</strain>
    </source>
</reference>
<feature type="transmembrane region" description="Helical" evidence="1">
    <location>
        <begin position="22"/>
        <end position="44"/>
    </location>
</feature>
<evidence type="ECO:0000313" key="4">
    <source>
        <dbReference type="Proteomes" id="UP000004382"/>
    </source>
</evidence>
<accession>H1KP02</accession>
<dbReference type="AlphaFoldDB" id="H1KP02"/>
<dbReference type="PATRIC" id="fig|882800.3.peg.4287"/>
<feature type="domain" description="Bacteriophage tail tape measure N-terminal" evidence="2">
    <location>
        <begin position="12"/>
        <end position="137"/>
    </location>
</feature>
<sequence>MHWPELELPLWFGGVGNGLKGLVSPASVAVTAIAAFGAAAAYAFSRYTDERLATELVLTGIGRASGITAEQIAGMGEEIAKASGISNASARDIAVSLAATGKVTADNLADVGSLAKGYAKLFGTDMAEAGKELAGIFGG</sequence>
<dbReference type="Proteomes" id="UP000004382">
    <property type="component" value="Unassembled WGS sequence"/>
</dbReference>
<dbReference type="InterPro" id="IPR009628">
    <property type="entry name" value="Phage_tape_measure_N"/>
</dbReference>
<keyword evidence="1" id="KW-1133">Transmembrane helix</keyword>
<evidence type="ECO:0000259" key="2">
    <source>
        <dbReference type="Pfam" id="PF06791"/>
    </source>
</evidence>
<protein>
    <recommendedName>
        <fullName evidence="2">Bacteriophage tail tape measure N-terminal domain-containing protein</fullName>
    </recommendedName>
</protein>
<comment type="caution">
    <text evidence="3">The sequence shown here is derived from an EMBL/GenBank/DDBJ whole genome shotgun (WGS) entry which is preliminary data.</text>
</comment>
<keyword evidence="1" id="KW-0472">Membrane</keyword>
<gene>
    <name evidence="3" type="ORF">MetexDRAFT_4365</name>
</gene>
<proteinExistence type="predicted"/>
<dbReference type="Pfam" id="PF06791">
    <property type="entry name" value="TMP_2"/>
    <property type="match status" value="1"/>
</dbReference>